<name>A0ABQ7WJ67_SOLTU</name>
<dbReference type="Gene3D" id="1.10.630.10">
    <property type="entry name" value="Cytochrome P450"/>
    <property type="match status" value="1"/>
</dbReference>
<keyword evidence="8" id="KW-1185">Reference proteome</keyword>
<evidence type="ECO:0000256" key="4">
    <source>
        <dbReference type="ARBA" id="ARBA00023002"/>
    </source>
</evidence>
<evidence type="ECO:0000313" key="8">
    <source>
        <dbReference type="Proteomes" id="UP000826656"/>
    </source>
</evidence>
<evidence type="ECO:0000256" key="5">
    <source>
        <dbReference type="ARBA" id="ARBA00023004"/>
    </source>
</evidence>
<comment type="similarity">
    <text evidence="1">Belongs to the cytochrome P450 family.</text>
</comment>
<dbReference type="InterPro" id="IPR036396">
    <property type="entry name" value="Cyt_P450_sf"/>
</dbReference>
<accession>A0ABQ7WJ67</accession>
<dbReference type="Pfam" id="PF00067">
    <property type="entry name" value="p450"/>
    <property type="match status" value="1"/>
</dbReference>
<keyword evidence="4" id="KW-0560">Oxidoreductase</keyword>
<evidence type="ECO:0000256" key="1">
    <source>
        <dbReference type="ARBA" id="ARBA00010617"/>
    </source>
</evidence>
<reference evidence="7 8" key="1">
    <citation type="journal article" date="2021" name="bioRxiv">
        <title>Chromosome-scale and haplotype-resolved genome assembly of a tetraploid potato cultivar.</title>
        <authorList>
            <person name="Sun H."/>
            <person name="Jiao W.-B."/>
            <person name="Krause K."/>
            <person name="Campoy J.A."/>
            <person name="Goel M."/>
            <person name="Folz-Donahue K."/>
            <person name="Kukat C."/>
            <person name="Huettel B."/>
            <person name="Schneeberger K."/>
        </authorList>
    </citation>
    <scope>NUCLEOTIDE SEQUENCE [LARGE SCALE GENOMIC DNA]</scope>
    <source>
        <strain evidence="7">SolTubOtavaFocal</strain>
        <tissue evidence="7">Leaves</tissue>
    </source>
</reference>
<keyword evidence="2" id="KW-0349">Heme</keyword>
<dbReference type="PANTHER" id="PTHR47953">
    <property type="entry name" value="OS08G0105600 PROTEIN"/>
    <property type="match status" value="1"/>
</dbReference>
<evidence type="ECO:0008006" key="9">
    <source>
        <dbReference type="Google" id="ProtNLM"/>
    </source>
</evidence>
<dbReference type="Proteomes" id="UP000826656">
    <property type="component" value="Unassembled WGS sequence"/>
</dbReference>
<dbReference type="InterPro" id="IPR052306">
    <property type="entry name" value="CYP450_71D"/>
</dbReference>
<evidence type="ECO:0000256" key="2">
    <source>
        <dbReference type="ARBA" id="ARBA00022617"/>
    </source>
</evidence>
<dbReference type="PRINTS" id="PR00463">
    <property type="entry name" value="EP450I"/>
</dbReference>
<evidence type="ECO:0000256" key="3">
    <source>
        <dbReference type="ARBA" id="ARBA00022723"/>
    </source>
</evidence>
<keyword evidence="5" id="KW-0408">Iron</keyword>
<dbReference type="InterPro" id="IPR002401">
    <property type="entry name" value="Cyt_P450_E_grp-I"/>
</dbReference>
<protein>
    <recommendedName>
        <fullName evidence="9">Cytochrome P450</fullName>
    </recommendedName>
</protein>
<dbReference type="SUPFAM" id="SSF48264">
    <property type="entry name" value="Cytochrome P450"/>
    <property type="match status" value="1"/>
</dbReference>
<gene>
    <name evidence="7" type="ORF">KY290_000336</name>
</gene>
<sequence length="222" mass="25376">MFHLLGALPHQVLRNLAIKYGPIMHLQLGEVSLVVVTSPDMAKQVLKTHDLTFASRPKLLVGELLFYKGTDIVFSPYGDYWRQMRKICLLELLSAKNVKSFSSIRQDEVRLMIEFFRSSSGETVNVTKMIYQFSSSMICRSAFGKVFKEQNKFIELVKEASRLMEGFYVADLFPSLKFLHVLCGMKGKIMDAHHALDAILENIINEHRNNDELDGEGFLLHC</sequence>
<comment type="caution">
    <text evidence="7">The sequence shown here is derived from an EMBL/GenBank/DDBJ whole genome shotgun (WGS) entry which is preliminary data.</text>
</comment>
<organism evidence="7 8">
    <name type="scientific">Solanum tuberosum</name>
    <name type="common">Potato</name>
    <dbReference type="NCBI Taxonomy" id="4113"/>
    <lineage>
        <taxon>Eukaryota</taxon>
        <taxon>Viridiplantae</taxon>
        <taxon>Streptophyta</taxon>
        <taxon>Embryophyta</taxon>
        <taxon>Tracheophyta</taxon>
        <taxon>Spermatophyta</taxon>
        <taxon>Magnoliopsida</taxon>
        <taxon>eudicotyledons</taxon>
        <taxon>Gunneridae</taxon>
        <taxon>Pentapetalae</taxon>
        <taxon>asterids</taxon>
        <taxon>lamiids</taxon>
        <taxon>Solanales</taxon>
        <taxon>Solanaceae</taxon>
        <taxon>Solanoideae</taxon>
        <taxon>Solaneae</taxon>
        <taxon>Solanum</taxon>
    </lineage>
</organism>
<proteinExistence type="inferred from homology"/>
<evidence type="ECO:0000256" key="6">
    <source>
        <dbReference type="ARBA" id="ARBA00023033"/>
    </source>
</evidence>
<dbReference type="PANTHER" id="PTHR47953:SF16">
    <property type="entry name" value="CYTOCHROME P450 71D8"/>
    <property type="match status" value="1"/>
</dbReference>
<keyword evidence="6" id="KW-0503">Monooxygenase</keyword>
<evidence type="ECO:0000313" key="7">
    <source>
        <dbReference type="EMBL" id="KAH0780738.1"/>
    </source>
</evidence>
<keyword evidence="3" id="KW-0479">Metal-binding</keyword>
<dbReference type="EMBL" id="JAIVGD010000001">
    <property type="protein sequence ID" value="KAH0780738.1"/>
    <property type="molecule type" value="Genomic_DNA"/>
</dbReference>
<dbReference type="InterPro" id="IPR001128">
    <property type="entry name" value="Cyt_P450"/>
</dbReference>